<keyword evidence="3" id="KW-0808">Transferase</keyword>
<evidence type="ECO:0000256" key="2">
    <source>
        <dbReference type="ARBA" id="ARBA00009464"/>
    </source>
</evidence>
<dbReference type="Pfam" id="PF04166">
    <property type="entry name" value="PdxA"/>
    <property type="match status" value="1"/>
</dbReference>
<dbReference type="PANTHER" id="PTHR30004:SF6">
    <property type="entry name" value="D-THREONATE 4-PHOSPHATE DEHYDROGENASE"/>
    <property type="match status" value="1"/>
</dbReference>
<keyword evidence="6" id="KW-0418">Kinase</keyword>
<evidence type="ECO:0000256" key="10">
    <source>
        <dbReference type="ARBA" id="ARBA00023277"/>
    </source>
</evidence>
<dbReference type="PANTHER" id="PTHR30004">
    <property type="entry name" value="4-HYDROXYTHREONINE-4-PHOSPHATE DEHYDROGENASE"/>
    <property type="match status" value="1"/>
</dbReference>
<dbReference type="EMBL" id="JAMTCG010000006">
    <property type="protein sequence ID" value="MCP2162376.1"/>
    <property type="molecule type" value="Genomic_DNA"/>
</dbReference>
<evidence type="ECO:0000313" key="13">
    <source>
        <dbReference type="EMBL" id="MCP2162376.1"/>
    </source>
</evidence>
<evidence type="ECO:0000259" key="12">
    <source>
        <dbReference type="Pfam" id="PF17042"/>
    </source>
</evidence>
<dbReference type="RefSeq" id="WP_253655923.1">
    <property type="nucleotide sequence ID" value="NZ_BAAAOE010000005.1"/>
</dbReference>
<keyword evidence="8" id="KW-0560">Oxidoreductase</keyword>
<gene>
    <name evidence="13" type="ORF">LX12_003580</name>
</gene>
<feature type="domain" description="Four-carbon acid sugar kinase nucleotide binding" evidence="12">
    <location>
        <begin position="237"/>
        <end position="378"/>
    </location>
</feature>
<dbReference type="NCBIfam" id="TIGR00557">
    <property type="entry name" value="pdxA"/>
    <property type="match status" value="1"/>
</dbReference>
<dbReference type="Gene3D" id="3.40.980.20">
    <property type="entry name" value="Four-carbon acid sugar kinase, nucleotide binding domain"/>
    <property type="match status" value="1"/>
</dbReference>
<dbReference type="Gene3D" id="3.40.50.10840">
    <property type="entry name" value="Putative sugar-binding, N-terminal domain"/>
    <property type="match status" value="1"/>
</dbReference>
<keyword evidence="4" id="KW-0479">Metal-binding</keyword>
<evidence type="ECO:0000256" key="6">
    <source>
        <dbReference type="ARBA" id="ARBA00022777"/>
    </source>
</evidence>
<evidence type="ECO:0000313" key="14">
    <source>
        <dbReference type="Proteomes" id="UP001205740"/>
    </source>
</evidence>
<dbReference type="Pfam" id="PF17042">
    <property type="entry name" value="NBD_C"/>
    <property type="match status" value="1"/>
</dbReference>
<sequence length="759" mass="77154">MTAETTPRTLVLADDLTGATEAAIPFADRVGGVRLHLGTQSIDATSAGTDVVDLHTRGLDDADARAAVEAALDGVGDEVRVIAKVDSLLRGRLAAHVAALAGHRPVVVALGVPSTGRAVREGVVHVGDVALHETTLWAAEPSAAPTSVTEALGDIPSVVVAAGESVGSDLADALRSGAVAICDVETDADLDRIVSATDELGPVCLVGTASLALAVARRMPAHEQAAHPTPASRPVLVAAGTADSIRVPQVRALVDAGAAHRELDADDLLADVALAPAIAAALAAHDVVVVTVGGAIRPEASARIRQALADVVAAVDHARPSHLVLTGGATARAVVDAVGITDLSPLDTVETGAVVSLAGDGSRLVATKPGSFGDAHTLLALVRRMQVIADTASGPSALVPHQEGSPMTVDLTSEFVSSAEGSDGDLPVVAVTMGDAAGVGPEVVVAALLDDRVLAWCRPVVIGDLGRLRAAADVLGLEPEFVTVDVEDVATGPTGAGRICVVDLGLIPADLPWGQLSSVAGDAAYQYIRVASELAVTGAVQAICTAPLNKEALHAAGHIYPGHTELLAHLTGTEEVSMMLSTPKLRVIHVTTHIGLLDAVARIEPGLVERTIRRGHEALQRSGLREPVIGVCGINPHAGENGLFGYGEEDAKIVPAVEALRAEGMDVHGPLPADTAFFLAGRGDYDLIVAMYHDQGHGPVKVLGIEAGVNITVGLPVIRTSVDHGTAFDIAGTGKAEAGSMVEAMRQAAELATGAAAPQ</sequence>
<dbReference type="InterPro" id="IPR010737">
    <property type="entry name" value="4-carb_acid_sugar_kinase_N"/>
</dbReference>
<dbReference type="InterPro" id="IPR005255">
    <property type="entry name" value="PdxA_fam"/>
</dbReference>
<dbReference type="InterPro" id="IPR037051">
    <property type="entry name" value="4-carb_acid_sugar_kinase_N_sf"/>
</dbReference>
<keyword evidence="10" id="KW-0119">Carbohydrate metabolism</keyword>
<comment type="caution">
    <text evidence="13">The sequence shown here is derived from an EMBL/GenBank/DDBJ whole genome shotgun (WGS) entry which is preliminary data.</text>
</comment>
<dbReference type="Gene3D" id="3.40.718.10">
    <property type="entry name" value="Isopropylmalate Dehydrogenase"/>
    <property type="match status" value="1"/>
</dbReference>
<evidence type="ECO:0000256" key="4">
    <source>
        <dbReference type="ARBA" id="ARBA00022723"/>
    </source>
</evidence>
<accession>A0ABT1H5F5</accession>
<dbReference type="SUPFAM" id="SSF53659">
    <property type="entry name" value="Isocitrate/Isopropylmalate dehydrogenase-like"/>
    <property type="match status" value="1"/>
</dbReference>
<dbReference type="InterPro" id="IPR031475">
    <property type="entry name" value="NBD_C"/>
</dbReference>
<evidence type="ECO:0000256" key="5">
    <source>
        <dbReference type="ARBA" id="ARBA00022741"/>
    </source>
</evidence>
<evidence type="ECO:0000256" key="8">
    <source>
        <dbReference type="ARBA" id="ARBA00023002"/>
    </source>
</evidence>
<dbReference type="Proteomes" id="UP001205740">
    <property type="component" value="Unassembled WGS sequence"/>
</dbReference>
<organism evidence="13 14">
    <name type="scientific">Williamsia serinedens</name>
    <dbReference type="NCBI Taxonomy" id="391736"/>
    <lineage>
        <taxon>Bacteria</taxon>
        <taxon>Bacillati</taxon>
        <taxon>Actinomycetota</taxon>
        <taxon>Actinomycetes</taxon>
        <taxon>Mycobacteriales</taxon>
        <taxon>Nocardiaceae</taxon>
        <taxon>Williamsia</taxon>
    </lineage>
</organism>
<name>A0ABT1H5F5_9NOCA</name>
<evidence type="ECO:0000259" key="11">
    <source>
        <dbReference type="Pfam" id="PF07005"/>
    </source>
</evidence>
<dbReference type="InterPro" id="IPR042213">
    <property type="entry name" value="NBD_C_sf"/>
</dbReference>
<keyword evidence="9" id="KW-0520">NAD</keyword>
<keyword evidence="7" id="KW-0067">ATP-binding</keyword>
<proteinExistence type="inferred from homology"/>
<protein>
    <submittedName>
        <fullName evidence="13">4-hydroxythreonine-4-phosphate dehydrogenase</fullName>
    </submittedName>
</protein>
<keyword evidence="14" id="KW-1185">Reference proteome</keyword>
<feature type="domain" description="Four-carbon acid sugar kinase N-terminal" evidence="11">
    <location>
        <begin position="10"/>
        <end position="214"/>
    </location>
</feature>
<evidence type="ECO:0000256" key="1">
    <source>
        <dbReference type="ARBA" id="ARBA00005715"/>
    </source>
</evidence>
<comment type="similarity">
    <text evidence="1">Belongs to the four-carbon acid sugar kinase family.</text>
</comment>
<dbReference type="Pfam" id="PF07005">
    <property type="entry name" value="SBD_N"/>
    <property type="match status" value="1"/>
</dbReference>
<dbReference type="SUPFAM" id="SSF142764">
    <property type="entry name" value="YgbK-like"/>
    <property type="match status" value="1"/>
</dbReference>
<evidence type="ECO:0000256" key="9">
    <source>
        <dbReference type="ARBA" id="ARBA00023027"/>
    </source>
</evidence>
<evidence type="ECO:0000256" key="7">
    <source>
        <dbReference type="ARBA" id="ARBA00022840"/>
    </source>
</evidence>
<keyword evidence="5" id="KW-0547">Nucleotide-binding</keyword>
<evidence type="ECO:0000256" key="3">
    <source>
        <dbReference type="ARBA" id="ARBA00022679"/>
    </source>
</evidence>
<reference evidence="13 14" key="1">
    <citation type="submission" date="2022-06" db="EMBL/GenBank/DDBJ databases">
        <title>Genomic Encyclopedia of Archaeal and Bacterial Type Strains, Phase II (KMG-II): from individual species to whole genera.</title>
        <authorList>
            <person name="Goeker M."/>
        </authorList>
    </citation>
    <scope>NUCLEOTIDE SEQUENCE [LARGE SCALE GENOMIC DNA]</scope>
    <source>
        <strain evidence="13 14">DSM 45037</strain>
    </source>
</reference>
<comment type="similarity">
    <text evidence="2">Belongs to the PdxA family. PdxA2 subfamily.</text>
</comment>